<keyword evidence="5" id="KW-1185">Reference proteome</keyword>
<dbReference type="SUPFAM" id="SSF53850">
    <property type="entry name" value="Periplasmic binding protein-like II"/>
    <property type="match status" value="1"/>
</dbReference>
<organism evidence="4 5">
    <name type="scientific">Halalkalibacter oceani</name>
    <dbReference type="NCBI Taxonomy" id="1653776"/>
    <lineage>
        <taxon>Bacteria</taxon>
        <taxon>Bacillati</taxon>
        <taxon>Bacillota</taxon>
        <taxon>Bacilli</taxon>
        <taxon>Bacillales</taxon>
        <taxon>Bacillaceae</taxon>
        <taxon>Halalkalibacter</taxon>
    </lineage>
</organism>
<feature type="signal peptide" evidence="3">
    <location>
        <begin position="1"/>
        <end position="19"/>
    </location>
</feature>
<dbReference type="RefSeq" id="WP_251223141.1">
    <property type="nucleotide sequence ID" value="NZ_JAMBOL010000007.1"/>
</dbReference>
<dbReference type="Gene3D" id="3.40.190.10">
    <property type="entry name" value="Periplasmic binding protein-like II"/>
    <property type="match status" value="1"/>
</dbReference>
<keyword evidence="3" id="KW-0732">Signal</keyword>
<comment type="caution">
    <text evidence="4">The sequence shown here is derived from an EMBL/GenBank/DDBJ whole genome shotgun (WGS) entry which is preliminary data.</text>
</comment>
<protein>
    <submittedName>
        <fullName evidence="4">Tripartite tricarboxylate transporter substrate binding protein</fullName>
    </submittedName>
</protein>
<dbReference type="Proteomes" id="UP001139179">
    <property type="component" value="Unassembled WGS sequence"/>
</dbReference>
<dbReference type="AlphaFoldDB" id="A0A9X2DRG7"/>
<comment type="similarity">
    <text evidence="1">Belongs to the UPF0065 (bug) family.</text>
</comment>
<dbReference type="PANTHER" id="PTHR42928">
    <property type="entry name" value="TRICARBOXYLATE-BINDING PROTEIN"/>
    <property type="match status" value="1"/>
</dbReference>
<evidence type="ECO:0000256" key="1">
    <source>
        <dbReference type="ARBA" id="ARBA00006987"/>
    </source>
</evidence>
<dbReference type="EMBL" id="JAMBOL010000007">
    <property type="protein sequence ID" value="MCM3714355.1"/>
    <property type="molecule type" value="Genomic_DNA"/>
</dbReference>
<dbReference type="PANTHER" id="PTHR42928:SF5">
    <property type="entry name" value="BLR1237 PROTEIN"/>
    <property type="match status" value="1"/>
</dbReference>
<feature type="compositionally biased region" description="Low complexity" evidence="2">
    <location>
        <begin position="26"/>
        <end position="44"/>
    </location>
</feature>
<feature type="chain" id="PRO_5040848263" evidence="3">
    <location>
        <begin position="20"/>
        <end position="336"/>
    </location>
</feature>
<dbReference type="InterPro" id="IPR005064">
    <property type="entry name" value="BUG"/>
</dbReference>
<dbReference type="CDD" id="cd07012">
    <property type="entry name" value="PBP2_Bug_TTT"/>
    <property type="match status" value="1"/>
</dbReference>
<dbReference type="Gene3D" id="3.40.190.150">
    <property type="entry name" value="Bordetella uptake gene, domain 1"/>
    <property type="match status" value="1"/>
</dbReference>
<reference evidence="4" key="1">
    <citation type="submission" date="2022-05" db="EMBL/GenBank/DDBJ databases">
        <title>Comparative Genomics of Spacecraft Associated Microbes.</title>
        <authorList>
            <person name="Tran M.T."/>
            <person name="Wright A."/>
            <person name="Seuylemezian A."/>
            <person name="Eisen J."/>
            <person name="Coil D."/>
        </authorList>
    </citation>
    <scope>NUCLEOTIDE SEQUENCE</scope>
    <source>
        <strain evidence="4">214.1.1</strain>
    </source>
</reference>
<evidence type="ECO:0000313" key="5">
    <source>
        <dbReference type="Proteomes" id="UP001139179"/>
    </source>
</evidence>
<dbReference type="PROSITE" id="PS51257">
    <property type="entry name" value="PROKAR_LIPOPROTEIN"/>
    <property type="match status" value="1"/>
</dbReference>
<dbReference type="InterPro" id="IPR042100">
    <property type="entry name" value="Bug_dom1"/>
</dbReference>
<sequence>MKKIVIPFLLLAMVVLMQACGGGATDEAAAGEGTTEEGSGSASGYPERPIEIIVGFGAGGGSDNFARAIAKELEDILDATVNIVNLEGAAGIHAADHVARAPADGYTIWSMTSNYPINLASGSTPHELSTYKAIGRVQHDTMAFHALSDGRFADIDDLIAQAKESPGEIMIGGTGSAGFDELVVRQFEEATGTKLNYISYEGAGEMTAALLGGHIDVIAEEPGPAMGYLQEGTLNMLVAFADSPLEGFEDTPISTEIGIDVTDGQNRGFMVHADTPPEIVELLEQALEEAKERPDYKEYEEANYLHLRDGWLNSEDFMKELENLTETYGSILEGLQ</sequence>
<evidence type="ECO:0000256" key="3">
    <source>
        <dbReference type="SAM" id="SignalP"/>
    </source>
</evidence>
<name>A0A9X2DRG7_9BACI</name>
<dbReference type="PIRSF" id="PIRSF017082">
    <property type="entry name" value="YflP"/>
    <property type="match status" value="1"/>
</dbReference>
<proteinExistence type="inferred from homology"/>
<feature type="region of interest" description="Disordered" evidence="2">
    <location>
        <begin position="26"/>
        <end position="46"/>
    </location>
</feature>
<gene>
    <name evidence="4" type="ORF">M3202_09675</name>
</gene>
<evidence type="ECO:0000256" key="2">
    <source>
        <dbReference type="SAM" id="MobiDB-lite"/>
    </source>
</evidence>
<accession>A0A9X2DRG7</accession>
<dbReference type="Pfam" id="PF03401">
    <property type="entry name" value="TctC"/>
    <property type="match status" value="1"/>
</dbReference>
<evidence type="ECO:0000313" key="4">
    <source>
        <dbReference type="EMBL" id="MCM3714355.1"/>
    </source>
</evidence>